<organism evidence="5">
    <name type="scientific">Homalodisca liturata</name>
    <dbReference type="NCBI Taxonomy" id="320908"/>
    <lineage>
        <taxon>Eukaryota</taxon>
        <taxon>Metazoa</taxon>
        <taxon>Ecdysozoa</taxon>
        <taxon>Arthropoda</taxon>
        <taxon>Hexapoda</taxon>
        <taxon>Insecta</taxon>
        <taxon>Pterygota</taxon>
        <taxon>Neoptera</taxon>
        <taxon>Paraneoptera</taxon>
        <taxon>Hemiptera</taxon>
        <taxon>Auchenorrhyncha</taxon>
        <taxon>Membracoidea</taxon>
        <taxon>Cicadellidae</taxon>
        <taxon>Cicadellinae</taxon>
        <taxon>Proconiini</taxon>
        <taxon>Homalodisca</taxon>
    </lineage>
</organism>
<dbReference type="Gene3D" id="3.40.50.300">
    <property type="entry name" value="P-loop containing nucleotide triphosphate hydrolases"/>
    <property type="match status" value="1"/>
</dbReference>
<dbReference type="InterPro" id="IPR015894">
    <property type="entry name" value="Guanylate-bd_N"/>
</dbReference>
<evidence type="ECO:0000313" key="5">
    <source>
        <dbReference type="EMBL" id="JAS94649.1"/>
    </source>
</evidence>
<dbReference type="SUPFAM" id="SSF52540">
    <property type="entry name" value="P-loop containing nucleoside triphosphate hydrolases"/>
    <property type="match status" value="1"/>
</dbReference>
<comment type="similarity">
    <text evidence="3">Belongs to the TRAFAC class dynamin-like GTPase superfamily. GB1/RHD3 GTPase family.</text>
</comment>
<keyword evidence="1" id="KW-0547">Nucleotide-binding</keyword>
<reference evidence="5" key="1">
    <citation type="submission" date="2015-11" db="EMBL/GenBank/DDBJ databases">
        <title>De novo transcriptome assembly of four potential Pierce s Disease insect vectors from Arizona vineyards.</title>
        <authorList>
            <person name="Tassone E.E."/>
        </authorList>
    </citation>
    <scope>NUCLEOTIDE SEQUENCE</scope>
</reference>
<dbReference type="AlphaFoldDB" id="A0A1B6J651"/>
<proteinExistence type="inferred from homology"/>
<dbReference type="EMBL" id="GECU01013057">
    <property type="protein sequence ID" value="JAS94649.1"/>
    <property type="molecule type" value="Transcribed_RNA"/>
</dbReference>
<dbReference type="InterPro" id="IPR030386">
    <property type="entry name" value="G_GB1_RHD3_dom"/>
</dbReference>
<dbReference type="GO" id="GO:0003924">
    <property type="term" value="F:GTPase activity"/>
    <property type="evidence" value="ECO:0007669"/>
    <property type="project" value="InterPro"/>
</dbReference>
<evidence type="ECO:0000256" key="3">
    <source>
        <dbReference type="PROSITE-ProRule" id="PRU01052"/>
    </source>
</evidence>
<name>A0A1B6J651_9HEMI</name>
<dbReference type="PANTHER" id="PTHR10751">
    <property type="entry name" value="GUANYLATE BINDING PROTEIN"/>
    <property type="match status" value="1"/>
</dbReference>
<feature type="domain" description="GB1/RHD3-type G" evidence="4">
    <location>
        <begin position="15"/>
        <end position="261"/>
    </location>
</feature>
<keyword evidence="2" id="KW-0342">GTP-binding</keyword>
<dbReference type="GO" id="GO:0005525">
    <property type="term" value="F:GTP binding"/>
    <property type="evidence" value="ECO:0007669"/>
    <property type="project" value="UniProtKB-KW"/>
</dbReference>
<feature type="non-terminal residue" evidence="5">
    <location>
        <position position="1"/>
    </location>
</feature>
<gene>
    <name evidence="5" type="ORF">g.51795</name>
</gene>
<sequence>GPTLADLLCSNSFKDLQILVFSIVGKTRGGKSLLLNLCIKYLESQPGTPDWLTGTVPPRTGFTWKGGVGSVTKGIWIWPKIYKRKAANGTEVGILLVDNEGMFDGEATDGEIIALCGISTAMSYIQMFNVRDKITTDYLETIMRNLVKGIENMDSDQSAKLRDDYNLMFVVRDWVYEEDHSFGLEGGKTYIERDSERGSRELKNLWSEIKRTFSDLQCLLLPFPGSAVEKGFAKTGDLNELDKEFLKQVKSFITNIFAPKNLVPPKTKLTGEGVYRLLMSVDGKIADDNLSFLNMFTENINFSKESLLLARFPGGFQDLDLLQKLKTEIETEGENAFRGKSKTRFNERLKRTLEQMMNSEVIQKVYKKYEDNFSSSKRTKQCHEIWKGCVSLLDKYMCGNTATRIQTREKAVKKMSDVYYRQLYEEVYNDFKDSIKDLKELEELTGLDDKTVKERFLKLDDFTDIVDTNVIHPIWLKYHQKLKCCVTEHFLKKIEELTGAENLENVRAEQYKFYEACTLLKKNGDIWDSIPGDKTLLFKKVGYALFGPPKQVIHTEIPSKVEMLCN</sequence>
<dbReference type="PROSITE" id="PS51715">
    <property type="entry name" value="G_GB1_RHD3"/>
    <property type="match status" value="1"/>
</dbReference>
<evidence type="ECO:0000256" key="2">
    <source>
        <dbReference type="ARBA" id="ARBA00023134"/>
    </source>
</evidence>
<protein>
    <recommendedName>
        <fullName evidence="4">GB1/RHD3-type G domain-containing protein</fullName>
    </recommendedName>
</protein>
<dbReference type="InterPro" id="IPR027417">
    <property type="entry name" value="P-loop_NTPase"/>
</dbReference>
<evidence type="ECO:0000256" key="1">
    <source>
        <dbReference type="ARBA" id="ARBA00022741"/>
    </source>
</evidence>
<dbReference type="Pfam" id="PF02263">
    <property type="entry name" value="GBP"/>
    <property type="match status" value="1"/>
</dbReference>
<accession>A0A1B6J651</accession>
<evidence type="ECO:0000259" key="4">
    <source>
        <dbReference type="PROSITE" id="PS51715"/>
    </source>
</evidence>